<dbReference type="Gene3D" id="1.10.10.10">
    <property type="entry name" value="Winged helix-like DNA-binding domain superfamily/Winged helix DNA-binding domain"/>
    <property type="match status" value="1"/>
</dbReference>
<dbReference type="InterPro" id="IPR036390">
    <property type="entry name" value="WH_DNA-bd_sf"/>
</dbReference>
<evidence type="ECO:0000256" key="4">
    <source>
        <dbReference type="ARBA" id="ARBA00023163"/>
    </source>
</evidence>
<keyword evidence="2" id="KW-0805">Transcription regulation</keyword>
<proteinExistence type="inferred from homology"/>
<dbReference type="AlphaFoldDB" id="E6WZB1"/>
<dbReference type="EMBL" id="CP002452">
    <property type="protein sequence ID" value="ADV46623.1"/>
    <property type="molecule type" value="Genomic_DNA"/>
</dbReference>
<evidence type="ECO:0000313" key="7">
    <source>
        <dbReference type="Proteomes" id="UP000008633"/>
    </source>
</evidence>
<dbReference type="STRING" id="749222.Nitsa_1372"/>
<name>E6WZB1_NITSE</name>
<dbReference type="PANTHER" id="PTHR30126">
    <property type="entry name" value="HTH-TYPE TRANSCRIPTIONAL REGULATOR"/>
    <property type="match status" value="1"/>
</dbReference>
<evidence type="ECO:0000259" key="5">
    <source>
        <dbReference type="PROSITE" id="PS50931"/>
    </source>
</evidence>
<reference evidence="7" key="2">
    <citation type="submission" date="2011-01" db="EMBL/GenBank/DDBJ databases">
        <title>The complete genome of Nitratifractor salsuginis DSM 16511.</title>
        <authorList>
            <consortium name="US DOE Joint Genome Institute (JGI-PGF)"/>
            <person name="Lucas S."/>
            <person name="Copeland A."/>
            <person name="Lapidus A."/>
            <person name="Bruce D."/>
            <person name="Goodwin L."/>
            <person name="Pitluck S."/>
            <person name="Kyrpides N."/>
            <person name="Mavromatis K."/>
            <person name="Ivanova N."/>
            <person name="Mikhailova N."/>
            <person name="Zeytun A."/>
            <person name="Detter J.C."/>
            <person name="Tapia R."/>
            <person name="Han C."/>
            <person name="Land M."/>
            <person name="Hauser L."/>
            <person name="Markowitz V."/>
            <person name="Cheng J.-F."/>
            <person name="Hugenholtz P."/>
            <person name="Woyke T."/>
            <person name="Wu D."/>
            <person name="Tindall B."/>
            <person name="Schuetze A."/>
            <person name="Brambilla E."/>
            <person name="Klenk H.-P."/>
            <person name="Eisen J.A."/>
        </authorList>
    </citation>
    <scope>NUCLEOTIDE SEQUENCE [LARGE SCALE GENOMIC DNA]</scope>
    <source>
        <strain evidence="7">DSM 16511 / JCM 12458 / E9I37-1</strain>
    </source>
</reference>
<dbReference type="FunFam" id="1.10.10.10:FF:000001">
    <property type="entry name" value="LysR family transcriptional regulator"/>
    <property type="match status" value="1"/>
</dbReference>
<protein>
    <submittedName>
        <fullName evidence="6">Transcriptional regulator, LysR family</fullName>
    </submittedName>
</protein>
<dbReference type="GO" id="GO:0003700">
    <property type="term" value="F:DNA-binding transcription factor activity"/>
    <property type="evidence" value="ECO:0007669"/>
    <property type="project" value="InterPro"/>
</dbReference>
<evidence type="ECO:0000313" key="6">
    <source>
        <dbReference type="EMBL" id="ADV46623.1"/>
    </source>
</evidence>
<dbReference type="SUPFAM" id="SSF53850">
    <property type="entry name" value="Periplasmic binding protein-like II"/>
    <property type="match status" value="1"/>
</dbReference>
<dbReference type="PANTHER" id="PTHR30126:SF64">
    <property type="entry name" value="HTH-TYPE TRANSCRIPTIONAL REGULATOR CITR"/>
    <property type="match status" value="1"/>
</dbReference>
<dbReference type="eggNOG" id="COG0583">
    <property type="taxonomic scope" value="Bacteria"/>
</dbReference>
<dbReference type="InterPro" id="IPR000847">
    <property type="entry name" value="LysR_HTH_N"/>
</dbReference>
<gene>
    <name evidence="6" type="ordered locus">Nitsa_1372</name>
</gene>
<dbReference type="SUPFAM" id="SSF46785">
    <property type="entry name" value="Winged helix' DNA-binding domain"/>
    <property type="match status" value="1"/>
</dbReference>
<dbReference type="OrthoDB" id="9803735at2"/>
<dbReference type="KEGG" id="nsa:Nitsa_1372"/>
<dbReference type="HOGENOM" id="CLU_039613_6_1_7"/>
<dbReference type="Pfam" id="PF03466">
    <property type="entry name" value="LysR_substrate"/>
    <property type="match status" value="1"/>
</dbReference>
<keyword evidence="4" id="KW-0804">Transcription</keyword>
<accession>E6WZB1</accession>
<dbReference type="Proteomes" id="UP000008633">
    <property type="component" value="Chromosome"/>
</dbReference>
<dbReference type="GO" id="GO:0000976">
    <property type="term" value="F:transcription cis-regulatory region binding"/>
    <property type="evidence" value="ECO:0007669"/>
    <property type="project" value="TreeGrafter"/>
</dbReference>
<sequence length="300" mass="34313">MLKDFTKLETFLTVVRERSFSRASAKLGISQPAVTQQIKFIENYLDTKVIERKKNGIRLTNAGEELYKVAVQLEKCIHEADADILRIINKKVTFHLGASFTIGNYVIPGECLNTLSEMINNDVKLDVDVSKHIVKGVKDHKIDLGLIEAHITDDDLVIREWREDELVVFSNVPIPKVLRPEDLYEFKWVCREEGSQTRKVVQEVFEDLGVRCKDFNVLSDVSSSTAVLQTVKKSKKDAEHPTVSIISRYAIADEVQEGTLYEARLQGYTMLRKFYIIYHKDNKHNAYVNNTVDFILSGKC</sequence>
<dbReference type="RefSeq" id="WP_013554313.1">
    <property type="nucleotide sequence ID" value="NC_014935.1"/>
</dbReference>
<feature type="domain" description="HTH lysR-type" evidence="5">
    <location>
        <begin position="1"/>
        <end position="60"/>
    </location>
</feature>
<comment type="similarity">
    <text evidence="1">Belongs to the LysR transcriptional regulatory family.</text>
</comment>
<keyword evidence="3" id="KW-0238">DNA-binding</keyword>
<dbReference type="Pfam" id="PF00126">
    <property type="entry name" value="HTH_1"/>
    <property type="match status" value="1"/>
</dbReference>
<dbReference type="InterPro" id="IPR036388">
    <property type="entry name" value="WH-like_DNA-bd_sf"/>
</dbReference>
<keyword evidence="7" id="KW-1185">Reference proteome</keyword>
<evidence type="ECO:0000256" key="1">
    <source>
        <dbReference type="ARBA" id="ARBA00009437"/>
    </source>
</evidence>
<dbReference type="PROSITE" id="PS50931">
    <property type="entry name" value="HTH_LYSR"/>
    <property type="match status" value="1"/>
</dbReference>
<dbReference type="Gene3D" id="3.40.190.290">
    <property type="match status" value="1"/>
</dbReference>
<dbReference type="InterPro" id="IPR005119">
    <property type="entry name" value="LysR_subst-bd"/>
</dbReference>
<evidence type="ECO:0000256" key="3">
    <source>
        <dbReference type="ARBA" id="ARBA00023125"/>
    </source>
</evidence>
<evidence type="ECO:0000256" key="2">
    <source>
        <dbReference type="ARBA" id="ARBA00023015"/>
    </source>
</evidence>
<reference evidence="6 7" key="1">
    <citation type="journal article" date="2011" name="Stand. Genomic Sci.">
        <title>Complete genome sequence of Nitratifractor salsuginis type strain (E9I37-1).</title>
        <authorList>
            <person name="Anderson I."/>
            <person name="Sikorski J."/>
            <person name="Zeytun A."/>
            <person name="Nolan M."/>
            <person name="Lapidus A."/>
            <person name="Lucas S."/>
            <person name="Hammon N."/>
            <person name="Deshpande S."/>
            <person name="Cheng J.F."/>
            <person name="Tapia R."/>
            <person name="Han C."/>
            <person name="Goodwin L."/>
            <person name="Pitluck S."/>
            <person name="Liolios K."/>
            <person name="Pagani I."/>
            <person name="Ivanova N."/>
            <person name="Huntemann M."/>
            <person name="Mavromatis K."/>
            <person name="Ovchinikova G."/>
            <person name="Pati A."/>
            <person name="Chen A."/>
            <person name="Palaniappan K."/>
            <person name="Land M."/>
            <person name="Hauser L."/>
            <person name="Brambilla E.M."/>
            <person name="Ngatchou-Djao O.D."/>
            <person name="Rohde M."/>
            <person name="Tindall B.J."/>
            <person name="Goker M."/>
            <person name="Detter J.C."/>
            <person name="Woyke T."/>
            <person name="Bristow J."/>
            <person name="Eisen J.A."/>
            <person name="Markowitz V."/>
            <person name="Hugenholtz P."/>
            <person name="Klenk H.P."/>
            <person name="Kyrpides N.C."/>
        </authorList>
    </citation>
    <scope>NUCLEOTIDE SEQUENCE [LARGE SCALE GENOMIC DNA]</scope>
    <source>
        <strain evidence="7">DSM 16511 / JCM 12458 / E9I37-1</strain>
    </source>
</reference>
<dbReference type="PRINTS" id="PR00039">
    <property type="entry name" value="HTHLYSR"/>
</dbReference>
<organism evidence="6 7">
    <name type="scientific">Nitratifractor salsuginis (strain DSM 16511 / JCM 12458 / E9I37-1)</name>
    <dbReference type="NCBI Taxonomy" id="749222"/>
    <lineage>
        <taxon>Bacteria</taxon>
        <taxon>Pseudomonadati</taxon>
        <taxon>Campylobacterota</taxon>
        <taxon>Epsilonproteobacteria</taxon>
        <taxon>Campylobacterales</taxon>
        <taxon>Sulfurovaceae</taxon>
        <taxon>Nitratifractor</taxon>
    </lineage>
</organism>